<dbReference type="Proteomes" id="UP000238762">
    <property type="component" value="Unassembled WGS sequence"/>
</dbReference>
<reference evidence="1 2" key="1">
    <citation type="submission" date="2018-02" db="EMBL/GenBank/DDBJ databases">
        <authorList>
            <person name="Cohen D.B."/>
            <person name="Kent A.D."/>
        </authorList>
    </citation>
    <scope>NUCLEOTIDE SEQUENCE [LARGE SCALE GENOMIC DNA]</scope>
    <source>
        <strain evidence="1 2">CCAP 1448/3</strain>
    </source>
</reference>
<reference evidence="1 2" key="2">
    <citation type="submission" date="2018-03" db="EMBL/GenBank/DDBJ databases">
        <title>The ancient ancestry and fast evolution of plastids.</title>
        <authorList>
            <person name="Moore K.R."/>
            <person name="Magnabosco C."/>
            <person name="Momper L."/>
            <person name="Gold D.A."/>
            <person name="Bosak T."/>
            <person name="Fournier G.P."/>
        </authorList>
    </citation>
    <scope>NUCLEOTIDE SEQUENCE [LARGE SCALE GENOMIC DNA]</scope>
    <source>
        <strain evidence="1 2">CCAP 1448/3</strain>
    </source>
</reference>
<evidence type="ECO:0000313" key="2">
    <source>
        <dbReference type="Proteomes" id="UP000238762"/>
    </source>
</evidence>
<comment type="caution">
    <text evidence="1">The sequence shown here is derived from an EMBL/GenBank/DDBJ whole genome shotgun (WGS) entry which is preliminary data.</text>
</comment>
<dbReference type="OrthoDB" id="7054482at2"/>
<proteinExistence type="predicted"/>
<evidence type="ECO:0008006" key="3">
    <source>
        <dbReference type="Google" id="ProtNLM"/>
    </source>
</evidence>
<dbReference type="AlphaFoldDB" id="A0A2T1C766"/>
<accession>A0A2T1C766</accession>
<dbReference type="InterPro" id="IPR043148">
    <property type="entry name" value="TagF_C"/>
</dbReference>
<organism evidence="1 2">
    <name type="scientific">Merismopedia glauca CCAP 1448/3</name>
    <dbReference type="NCBI Taxonomy" id="1296344"/>
    <lineage>
        <taxon>Bacteria</taxon>
        <taxon>Bacillati</taxon>
        <taxon>Cyanobacteriota</taxon>
        <taxon>Cyanophyceae</taxon>
        <taxon>Synechococcales</taxon>
        <taxon>Merismopediaceae</taxon>
        <taxon>Merismopedia</taxon>
    </lineage>
</organism>
<protein>
    <recommendedName>
        <fullName evidence="3">Glycosyl transferase</fullName>
    </recommendedName>
</protein>
<name>A0A2T1C766_9CYAN</name>
<dbReference type="EMBL" id="PVWJ01000017">
    <property type="protein sequence ID" value="PSB04125.1"/>
    <property type="molecule type" value="Genomic_DNA"/>
</dbReference>
<keyword evidence="2" id="KW-1185">Reference proteome</keyword>
<sequence>MKSWRQFWWRKPTVLAFIDLIQDLDVLLPLLIASKTREDLCFKVCVTDWVIEHSPRVKNILESLKIDYFIVVRRAVKMGLQPSLKGIKAMITAAETTAGPHVCAHNLTKRCDREGILTYTLQHGFENIGLTYFDEIHSAESIHFAAQKILIWGDLNTLSPQVLPETKSRCIPVGCFKEISLVTSGVKIPGQRDDEAIWQNLAVKRDYLVAIFENLHWHRYSDEYRSRFLADLEKTANLFPDITFLIKPHHAGQWLTDRYQGQIPNPENLIIADPKNPRWEGFTAPAIIHVADGAITTPSTVALDAAQSNCPVAAIAYGLELPNYEPLSIINSLEDWIAFINSLQTPETRLILQKQASDFICQNIVPGDAVERVLRIISTDIHTKP</sequence>
<dbReference type="Gene3D" id="3.40.50.12580">
    <property type="match status" value="1"/>
</dbReference>
<evidence type="ECO:0000313" key="1">
    <source>
        <dbReference type="EMBL" id="PSB04125.1"/>
    </source>
</evidence>
<gene>
    <name evidence="1" type="ORF">C7B64_05135</name>
</gene>
<dbReference type="RefSeq" id="WP_106287580.1">
    <property type="nucleotide sequence ID" value="NZ_CAWNTC010000213.1"/>
</dbReference>